<comment type="caution">
    <text evidence="21">The sequence shown here is derived from an EMBL/GenBank/DDBJ whole genome shotgun (WGS) entry which is preliminary data.</text>
</comment>
<evidence type="ECO:0000256" key="18">
    <source>
        <dbReference type="ARBA" id="ARBA00048914"/>
    </source>
</evidence>
<evidence type="ECO:0000259" key="20">
    <source>
        <dbReference type="PROSITE" id="PS51387"/>
    </source>
</evidence>
<dbReference type="EC" id="1.3.1.98" evidence="5 19"/>
<dbReference type="GO" id="GO:0005829">
    <property type="term" value="C:cytosol"/>
    <property type="evidence" value="ECO:0007669"/>
    <property type="project" value="TreeGrafter"/>
</dbReference>
<dbReference type="Gene3D" id="3.30.43.10">
    <property type="entry name" value="Uridine Diphospho-n-acetylenolpyruvylglucosamine Reductase, domain 2"/>
    <property type="match status" value="1"/>
</dbReference>
<evidence type="ECO:0000256" key="9">
    <source>
        <dbReference type="ARBA" id="ARBA00022630"/>
    </source>
</evidence>
<keyword evidence="22" id="KW-1185">Reference proteome</keyword>
<keyword evidence="7 19" id="KW-0963">Cytoplasm</keyword>
<dbReference type="OrthoDB" id="9804753at2"/>
<evidence type="ECO:0000313" key="22">
    <source>
        <dbReference type="Proteomes" id="UP000247792"/>
    </source>
</evidence>
<evidence type="ECO:0000256" key="15">
    <source>
        <dbReference type="ARBA" id="ARBA00023306"/>
    </source>
</evidence>
<dbReference type="HAMAP" id="MF_00037">
    <property type="entry name" value="MurB"/>
    <property type="match status" value="1"/>
</dbReference>
<protein>
    <recommendedName>
        <fullName evidence="6 19">UDP-N-acetylenolpyruvoylglucosamine reductase</fullName>
        <ecNumber evidence="5 19">1.3.1.98</ecNumber>
    </recommendedName>
    <alternativeName>
        <fullName evidence="17 19">UDP-N-acetylmuramate dehydrogenase</fullName>
    </alternativeName>
</protein>
<dbReference type="InterPro" id="IPR011601">
    <property type="entry name" value="MurB_C"/>
</dbReference>
<feature type="domain" description="FAD-binding PCMH-type" evidence="20">
    <location>
        <begin position="21"/>
        <end position="192"/>
    </location>
</feature>
<dbReference type="PANTHER" id="PTHR21071">
    <property type="entry name" value="UDP-N-ACETYLENOLPYRUVOYLGLUCOSAMINE REDUCTASE"/>
    <property type="match status" value="1"/>
</dbReference>
<dbReference type="PANTHER" id="PTHR21071:SF4">
    <property type="entry name" value="UDP-N-ACETYLENOLPYRUVOYLGLUCOSAMINE REDUCTASE"/>
    <property type="match status" value="1"/>
</dbReference>
<dbReference type="GO" id="GO:0009252">
    <property type="term" value="P:peptidoglycan biosynthetic process"/>
    <property type="evidence" value="ECO:0007669"/>
    <property type="project" value="UniProtKB-UniRule"/>
</dbReference>
<sequence length="342" mass="37359">MTNLLTFSADYSLQNLNTFGIAARASQFLRVEQLAQLQAIFADAQLKAMPRLILGGGSNLVLSDQVNALVLHMALKGRQILGEDEDYVYVQAAAGENWHEFVLWTLEQGLGGLENLSLIPGTVGAAPIQNIGAYGIEIQDVFASLSAFDFVTGEIVEIDKATCNFAYRDSIFKQDYKDRMVILSVRFALPKRWQARLGYADVAQYLSQHQIELPAAKDVSNAIIAIRQAKLPDPAKIGNAGSFFKNPIVPAAQRDNLLAAHPMLVSYPQDKGDYKLAAGWLIDQCGWKGRQSGRAGVYEKQALVLVNHGGATGAEVRALAQAVQADVYAKFAVKLEIEPVFF</sequence>
<evidence type="ECO:0000256" key="19">
    <source>
        <dbReference type="HAMAP-Rule" id="MF_00037"/>
    </source>
</evidence>
<dbReference type="Pfam" id="PF02873">
    <property type="entry name" value="MurB_C"/>
    <property type="match status" value="1"/>
</dbReference>
<dbReference type="GO" id="GO:0071555">
    <property type="term" value="P:cell wall organization"/>
    <property type="evidence" value="ECO:0007669"/>
    <property type="project" value="UniProtKB-KW"/>
</dbReference>
<name>A0A318J071_9BURK</name>
<comment type="subcellular location">
    <subcellularLocation>
        <location evidence="3 19">Cytoplasm</location>
    </subcellularLocation>
</comment>
<dbReference type="GO" id="GO:0008762">
    <property type="term" value="F:UDP-N-acetylmuramate dehydrogenase activity"/>
    <property type="evidence" value="ECO:0007669"/>
    <property type="project" value="UniProtKB-UniRule"/>
</dbReference>
<keyword evidence="9 19" id="KW-0285">Flavoprotein</keyword>
<feature type="active site" description="Proton donor" evidence="19">
    <location>
        <position position="242"/>
    </location>
</feature>
<evidence type="ECO:0000256" key="16">
    <source>
        <dbReference type="ARBA" id="ARBA00023316"/>
    </source>
</evidence>
<evidence type="ECO:0000256" key="7">
    <source>
        <dbReference type="ARBA" id="ARBA00022490"/>
    </source>
</evidence>
<comment type="function">
    <text evidence="2 19">Cell wall formation.</text>
</comment>
<dbReference type="SUPFAM" id="SSF56176">
    <property type="entry name" value="FAD-binding/transporter-associated domain-like"/>
    <property type="match status" value="1"/>
</dbReference>
<dbReference type="GO" id="GO:0051301">
    <property type="term" value="P:cell division"/>
    <property type="evidence" value="ECO:0007669"/>
    <property type="project" value="UniProtKB-KW"/>
</dbReference>
<keyword evidence="14 19" id="KW-0560">Oxidoreductase</keyword>
<evidence type="ECO:0000256" key="4">
    <source>
        <dbReference type="ARBA" id="ARBA00004752"/>
    </source>
</evidence>
<evidence type="ECO:0000256" key="13">
    <source>
        <dbReference type="ARBA" id="ARBA00022984"/>
    </source>
</evidence>
<gene>
    <name evidence="19" type="primary">murB</name>
    <name evidence="21" type="ORF">DFR42_11633</name>
</gene>
<evidence type="ECO:0000313" key="21">
    <source>
        <dbReference type="EMBL" id="PXX37338.1"/>
    </source>
</evidence>
<dbReference type="Gene3D" id="3.90.78.10">
    <property type="entry name" value="UDP-N-acetylenolpyruvoylglucosamine reductase, C-terminal domain"/>
    <property type="match status" value="1"/>
</dbReference>
<feature type="active site" evidence="19">
    <location>
        <position position="338"/>
    </location>
</feature>
<proteinExistence type="inferred from homology"/>
<feature type="active site" evidence="19">
    <location>
        <position position="168"/>
    </location>
</feature>
<dbReference type="Proteomes" id="UP000247792">
    <property type="component" value="Unassembled WGS sequence"/>
</dbReference>
<evidence type="ECO:0000256" key="12">
    <source>
        <dbReference type="ARBA" id="ARBA00022960"/>
    </source>
</evidence>
<comment type="similarity">
    <text evidence="19">Belongs to the MurB family.</text>
</comment>
<dbReference type="AlphaFoldDB" id="A0A318J071"/>
<dbReference type="InterPro" id="IPR003170">
    <property type="entry name" value="MurB"/>
</dbReference>
<keyword evidence="11 19" id="KW-0521">NADP</keyword>
<evidence type="ECO:0000256" key="3">
    <source>
        <dbReference type="ARBA" id="ARBA00004496"/>
    </source>
</evidence>
<dbReference type="InterPro" id="IPR036635">
    <property type="entry name" value="MurB_C_sf"/>
</dbReference>
<evidence type="ECO:0000256" key="11">
    <source>
        <dbReference type="ARBA" id="ARBA00022857"/>
    </source>
</evidence>
<dbReference type="InterPro" id="IPR016166">
    <property type="entry name" value="FAD-bd_PCMH"/>
</dbReference>
<dbReference type="SUPFAM" id="SSF56194">
    <property type="entry name" value="Uridine diphospho-N-Acetylenolpyruvylglucosamine reductase, MurB, C-terminal domain"/>
    <property type="match status" value="1"/>
</dbReference>
<evidence type="ECO:0000256" key="8">
    <source>
        <dbReference type="ARBA" id="ARBA00022618"/>
    </source>
</evidence>
<dbReference type="NCBIfam" id="TIGR00179">
    <property type="entry name" value="murB"/>
    <property type="match status" value="1"/>
</dbReference>
<dbReference type="UniPathway" id="UPA00219"/>
<dbReference type="EMBL" id="QJKB01000016">
    <property type="protein sequence ID" value="PXX37338.1"/>
    <property type="molecule type" value="Genomic_DNA"/>
</dbReference>
<dbReference type="NCBIfam" id="NF010478">
    <property type="entry name" value="PRK13903.1"/>
    <property type="match status" value="1"/>
</dbReference>
<evidence type="ECO:0000256" key="1">
    <source>
        <dbReference type="ARBA" id="ARBA00001974"/>
    </source>
</evidence>
<organism evidence="21 22">
    <name type="scientific">Undibacterium pigrum</name>
    <dbReference type="NCBI Taxonomy" id="401470"/>
    <lineage>
        <taxon>Bacteria</taxon>
        <taxon>Pseudomonadati</taxon>
        <taxon>Pseudomonadota</taxon>
        <taxon>Betaproteobacteria</taxon>
        <taxon>Burkholderiales</taxon>
        <taxon>Oxalobacteraceae</taxon>
        <taxon>Undibacterium</taxon>
    </lineage>
</organism>
<evidence type="ECO:0000256" key="17">
    <source>
        <dbReference type="ARBA" id="ARBA00031026"/>
    </source>
</evidence>
<evidence type="ECO:0000256" key="14">
    <source>
        <dbReference type="ARBA" id="ARBA00023002"/>
    </source>
</evidence>
<dbReference type="NCBIfam" id="NF000755">
    <property type="entry name" value="PRK00046.1"/>
    <property type="match status" value="1"/>
</dbReference>
<keyword evidence="12 19" id="KW-0133">Cell shape</keyword>
<keyword evidence="13 19" id="KW-0573">Peptidoglycan synthesis</keyword>
<dbReference type="RefSeq" id="WP_110257989.1">
    <property type="nucleotide sequence ID" value="NZ_QJKB01000016.1"/>
</dbReference>
<dbReference type="Pfam" id="PF01565">
    <property type="entry name" value="FAD_binding_4"/>
    <property type="match status" value="1"/>
</dbReference>
<dbReference type="GO" id="GO:0008360">
    <property type="term" value="P:regulation of cell shape"/>
    <property type="evidence" value="ECO:0007669"/>
    <property type="project" value="UniProtKB-KW"/>
</dbReference>
<comment type="catalytic activity">
    <reaction evidence="18 19">
        <text>UDP-N-acetyl-alpha-D-muramate + NADP(+) = UDP-N-acetyl-3-O-(1-carboxyvinyl)-alpha-D-glucosamine + NADPH + H(+)</text>
        <dbReference type="Rhea" id="RHEA:12248"/>
        <dbReference type="ChEBI" id="CHEBI:15378"/>
        <dbReference type="ChEBI" id="CHEBI:57783"/>
        <dbReference type="ChEBI" id="CHEBI:58349"/>
        <dbReference type="ChEBI" id="CHEBI:68483"/>
        <dbReference type="ChEBI" id="CHEBI:70757"/>
        <dbReference type="EC" id="1.3.1.98"/>
    </reaction>
</comment>
<dbReference type="InterPro" id="IPR016169">
    <property type="entry name" value="FAD-bd_PCMH_sub2"/>
</dbReference>
<dbReference type="InterPro" id="IPR036318">
    <property type="entry name" value="FAD-bd_PCMH-like_sf"/>
</dbReference>
<evidence type="ECO:0000256" key="6">
    <source>
        <dbReference type="ARBA" id="ARBA00015188"/>
    </source>
</evidence>
<dbReference type="PROSITE" id="PS51387">
    <property type="entry name" value="FAD_PCMH"/>
    <property type="match status" value="1"/>
</dbReference>
<accession>A0A318J071</accession>
<dbReference type="InterPro" id="IPR016167">
    <property type="entry name" value="FAD-bd_PCMH_sub1"/>
</dbReference>
<evidence type="ECO:0000256" key="10">
    <source>
        <dbReference type="ARBA" id="ARBA00022827"/>
    </source>
</evidence>
<comment type="cofactor">
    <cofactor evidence="1 19">
        <name>FAD</name>
        <dbReference type="ChEBI" id="CHEBI:57692"/>
    </cofactor>
</comment>
<comment type="pathway">
    <text evidence="4 19">Cell wall biogenesis; peptidoglycan biosynthesis.</text>
</comment>
<dbReference type="InterPro" id="IPR006094">
    <property type="entry name" value="Oxid_FAD_bind_N"/>
</dbReference>
<evidence type="ECO:0000256" key="5">
    <source>
        <dbReference type="ARBA" id="ARBA00012518"/>
    </source>
</evidence>
<evidence type="ECO:0000256" key="2">
    <source>
        <dbReference type="ARBA" id="ARBA00003921"/>
    </source>
</evidence>
<reference evidence="21 22" key="1">
    <citation type="submission" date="2018-05" db="EMBL/GenBank/DDBJ databases">
        <title>Genomic Encyclopedia of Type Strains, Phase IV (KMG-IV): sequencing the most valuable type-strain genomes for metagenomic binning, comparative biology and taxonomic classification.</title>
        <authorList>
            <person name="Goeker M."/>
        </authorList>
    </citation>
    <scope>NUCLEOTIDE SEQUENCE [LARGE SCALE GENOMIC DNA]</scope>
    <source>
        <strain evidence="21 22">DSM 19792</strain>
    </source>
</reference>
<keyword evidence="8 19" id="KW-0132">Cell division</keyword>
<keyword evidence="10 19" id="KW-0274">FAD</keyword>
<dbReference type="GO" id="GO:0071949">
    <property type="term" value="F:FAD binding"/>
    <property type="evidence" value="ECO:0007669"/>
    <property type="project" value="InterPro"/>
</dbReference>
<dbReference type="Gene3D" id="3.30.465.10">
    <property type="match status" value="1"/>
</dbReference>
<keyword evidence="16 19" id="KW-0961">Cell wall biogenesis/degradation</keyword>
<keyword evidence="15 19" id="KW-0131">Cell cycle</keyword>